<dbReference type="EMBL" id="BSEC01000002">
    <property type="protein sequence ID" value="GLI95172.1"/>
    <property type="molecule type" value="Genomic_DNA"/>
</dbReference>
<comment type="caution">
    <text evidence="1">The sequence shown here is derived from an EMBL/GenBank/DDBJ whole genome shotgun (WGS) entry which is preliminary data.</text>
</comment>
<protein>
    <submittedName>
        <fullName evidence="1">Uncharacterized protein</fullName>
    </submittedName>
</protein>
<evidence type="ECO:0000313" key="1">
    <source>
        <dbReference type="EMBL" id="GLI95172.1"/>
    </source>
</evidence>
<keyword evidence="2" id="KW-1185">Reference proteome</keyword>
<organism evidence="1 2">
    <name type="scientific">Methylocystis echinoides</name>
    <dbReference type="NCBI Taxonomy" id="29468"/>
    <lineage>
        <taxon>Bacteria</taxon>
        <taxon>Pseudomonadati</taxon>
        <taxon>Pseudomonadota</taxon>
        <taxon>Alphaproteobacteria</taxon>
        <taxon>Hyphomicrobiales</taxon>
        <taxon>Methylocystaceae</taxon>
        <taxon>Methylocystis</taxon>
    </lineage>
</organism>
<evidence type="ECO:0000313" key="2">
    <source>
        <dbReference type="Proteomes" id="UP001144323"/>
    </source>
</evidence>
<accession>A0A9W6GXW7</accession>
<dbReference type="AlphaFoldDB" id="A0A9W6GXW7"/>
<gene>
    <name evidence="1" type="ORF">LMG27198_41640</name>
</gene>
<reference evidence="1" key="1">
    <citation type="journal article" date="2023" name="Int. J. Syst. Evol. Microbiol.">
        <title>Methylocystis iwaonis sp. nov., a type II methane-oxidizing bacterium from surface soil of a rice paddy field in Japan, and emended description of the genus Methylocystis (ex Whittenbury et al. 1970) Bowman et al. 1993.</title>
        <authorList>
            <person name="Kaise H."/>
            <person name="Sawadogo J.B."/>
            <person name="Alam M.S."/>
            <person name="Ueno C."/>
            <person name="Dianou D."/>
            <person name="Shinjo R."/>
            <person name="Asakawa S."/>
        </authorList>
    </citation>
    <scope>NUCLEOTIDE SEQUENCE</scope>
    <source>
        <strain evidence="1">LMG27198</strain>
    </source>
</reference>
<proteinExistence type="predicted"/>
<dbReference type="Proteomes" id="UP001144323">
    <property type="component" value="Unassembled WGS sequence"/>
</dbReference>
<sequence>MEEKYEAPSDRIMVPAPEGGVNRGDLLLIEKLCGVALSAANEGEEIGRVLA</sequence>
<name>A0A9W6GXW7_9HYPH</name>